<dbReference type="AlphaFoldDB" id="A0A6N7IP40"/>
<dbReference type="Proteomes" id="UP000441717">
    <property type="component" value="Unassembled WGS sequence"/>
</dbReference>
<dbReference type="OrthoDB" id="9788698at2"/>
<dbReference type="RefSeq" id="WP_152945687.1">
    <property type="nucleotide sequence ID" value="NZ_WHYR01000011.1"/>
</dbReference>
<sequence>MIRVNVKGIAYDISGNPIILLTDVEEERVLPIWVGLLEAHAIAVALGHVAVPRPLTHDLLKSTCEALGARISQVVITDLKESTFYAEVHLALPQQGVVLDARPSDAVALALRAAAPVFLADKLNDQMLFLKDLFDEETRAELEKLFKTDLMQEYKKSLH</sequence>
<reference evidence="2 3" key="1">
    <citation type="submission" date="2019-10" db="EMBL/GenBank/DDBJ databases">
        <title>Comparative genomics of sulfur disproportionating microorganisms.</title>
        <authorList>
            <person name="Ward L.M."/>
            <person name="Bertran E."/>
            <person name="Johnston D."/>
        </authorList>
    </citation>
    <scope>NUCLEOTIDE SEQUENCE [LARGE SCALE GENOMIC DNA]</scope>
    <source>
        <strain evidence="2 3">DSM 14055</strain>
    </source>
</reference>
<organism evidence="2 3">
    <name type="scientific">Desulfofundulus thermobenzoicus</name>
    <dbReference type="NCBI Taxonomy" id="29376"/>
    <lineage>
        <taxon>Bacteria</taxon>
        <taxon>Bacillati</taxon>
        <taxon>Bacillota</taxon>
        <taxon>Clostridia</taxon>
        <taxon>Eubacteriales</taxon>
        <taxon>Peptococcaceae</taxon>
        <taxon>Desulfofundulus</taxon>
    </lineage>
</organism>
<accession>A0A6N7IP40</accession>
<dbReference type="Gene3D" id="3.10.690.10">
    <property type="entry name" value="Bifunctional nuclease domain"/>
    <property type="match status" value="1"/>
</dbReference>
<dbReference type="EMBL" id="WHYR01000011">
    <property type="protein sequence ID" value="MQL51754.1"/>
    <property type="molecule type" value="Genomic_DNA"/>
</dbReference>
<dbReference type="SUPFAM" id="SSF103256">
    <property type="entry name" value="Hypothetical protein TM0160"/>
    <property type="match status" value="1"/>
</dbReference>
<protein>
    <submittedName>
        <fullName evidence="2">Bifunctional nuclease family protein</fullName>
    </submittedName>
</protein>
<evidence type="ECO:0000313" key="3">
    <source>
        <dbReference type="Proteomes" id="UP000441717"/>
    </source>
</evidence>
<evidence type="ECO:0000259" key="1">
    <source>
        <dbReference type="PROSITE" id="PS51658"/>
    </source>
</evidence>
<proteinExistence type="predicted"/>
<dbReference type="PANTHER" id="PTHR15160:SF1">
    <property type="entry name" value="VON HIPPEL-LINDAU DISEASE TUMOR SUPPRESSOR"/>
    <property type="match status" value="1"/>
</dbReference>
<dbReference type="PROSITE" id="PS51658">
    <property type="entry name" value="BFN"/>
    <property type="match status" value="1"/>
</dbReference>
<keyword evidence="3" id="KW-1185">Reference proteome</keyword>
<gene>
    <name evidence="2" type="ORF">GFC01_05655</name>
</gene>
<evidence type="ECO:0000313" key="2">
    <source>
        <dbReference type="EMBL" id="MQL51754.1"/>
    </source>
</evidence>
<feature type="domain" description="BFN" evidence="1">
    <location>
        <begin position="1"/>
        <end position="131"/>
    </location>
</feature>
<dbReference type="PANTHER" id="PTHR15160">
    <property type="entry name" value="VON HIPPEL-LINDAU PROTEIN"/>
    <property type="match status" value="1"/>
</dbReference>
<name>A0A6N7IP40_9FIRM</name>
<dbReference type="InterPro" id="IPR003729">
    <property type="entry name" value="Bi_nuclease_dom"/>
</dbReference>
<dbReference type="Pfam" id="PF02577">
    <property type="entry name" value="BFN_dom"/>
    <property type="match status" value="1"/>
</dbReference>
<dbReference type="InterPro" id="IPR036104">
    <property type="entry name" value="BFN_sf"/>
</dbReference>
<comment type="caution">
    <text evidence="2">The sequence shown here is derived from an EMBL/GenBank/DDBJ whole genome shotgun (WGS) entry which is preliminary data.</text>
</comment>
<dbReference type="GO" id="GO:0004518">
    <property type="term" value="F:nuclease activity"/>
    <property type="evidence" value="ECO:0007669"/>
    <property type="project" value="InterPro"/>
</dbReference>